<dbReference type="Pfam" id="PF03416">
    <property type="entry name" value="Peptidase_C54"/>
    <property type="match status" value="1"/>
</dbReference>
<evidence type="ECO:0000256" key="6">
    <source>
        <dbReference type="ARBA" id="ARBA00022801"/>
    </source>
</evidence>
<dbReference type="GO" id="GO:0015031">
    <property type="term" value="P:protein transport"/>
    <property type="evidence" value="ECO:0007669"/>
    <property type="project" value="UniProtKB-KW"/>
</dbReference>
<dbReference type="EMBL" id="BPLQ01015184">
    <property type="protein sequence ID" value="GIY86343.1"/>
    <property type="molecule type" value="Genomic_DNA"/>
</dbReference>
<keyword evidence="6 11" id="KW-0378">Hydrolase</keyword>
<evidence type="ECO:0000256" key="1">
    <source>
        <dbReference type="ARBA" id="ARBA00004496"/>
    </source>
</evidence>
<keyword evidence="8 11" id="KW-0653">Protein transport</keyword>
<comment type="caution">
    <text evidence="14">The sequence shown here is derived from an EMBL/GenBank/DDBJ whole genome shotgun (WGS) entry which is preliminary data.</text>
</comment>
<evidence type="ECO:0000313" key="14">
    <source>
        <dbReference type="EMBL" id="GIY86343.1"/>
    </source>
</evidence>
<comment type="subcellular location">
    <subcellularLocation>
        <location evidence="1 11">Cytoplasm</location>
    </subcellularLocation>
</comment>
<proteinExistence type="inferred from homology"/>
<feature type="domain" description="Peptidase C54 catalytic" evidence="13">
    <location>
        <begin position="267"/>
        <end position="620"/>
    </location>
</feature>
<comment type="similarity">
    <text evidence="2 11">Belongs to the peptidase C54 family.</text>
</comment>
<dbReference type="PANTHER" id="PTHR22624:SF52">
    <property type="entry name" value="CYSTEINE PROTEASE"/>
    <property type="match status" value="1"/>
</dbReference>
<evidence type="ECO:0000256" key="9">
    <source>
        <dbReference type="ARBA" id="ARBA00023006"/>
    </source>
</evidence>
<feature type="compositionally biased region" description="Basic and acidic residues" evidence="12">
    <location>
        <begin position="143"/>
        <end position="153"/>
    </location>
</feature>
<evidence type="ECO:0000256" key="4">
    <source>
        <dbReference type="ARBA" id="ARBA00022490"/>
    </source>
</evidence>
<dbReference type="PANTHER" id="PTHR22624">
    <property type="entry name" value="CYSTEINE PROTEASE ATG4"/>
    <property type="match status" value="1"/>
</dbReference>
<dbReference type="GO" id="GO:0016485">
    <property type="term" value="P:protein processing"/>
    <property type="evidence" value="ECO:0007669"/>
    <property type="project" value="TreeGrafter"/>
</dbReference>
<evidence type="ECO:0000256" key="5">
    <source>
        <dbReference type="ARBA" id="ARBA00022670"/>
    </source>
</evidence>
<evidence type="ECO:0000256" key="8">
    <source>
        <dbReference type="ARBA" id="ARBA00022927"/>
    </source>
</evidence>
<sequence>MSNRSPSAVYPSSLSDEQGAELDSLCASGNFEMLCCDTSPNVNILEQQYSSNSESPFHLECLSKTSNFTRIKPKTNSPEPEILRALDVEDLIQSHIAVDDESNPCDGFNSIYNHNGNNTAEKIKPSNSKIQSTSTIFNSPSKSSDESEKDSKKSKSNSSSFHIGQILNRKKVNKVIKMPSPDESNVDNLVINTRPFVFKKLNPSNSDENIQPTQVKTKLQTIWNNMKYGWRVRREVNLKLDSATWILGQCYHNKSSDGSVLQDVSKQLKLDLLSKIWLTYRINFPIIPGTEFMSDSGWGCMLRCGQMMMAQALVCHFLQRDWRVSFDQAPEKKQLHKMILRWFGDSLSNHSPFSLHHLVSLGENYGRKAGDWYGPTHAAQVLRDALIQAKRDHPLLRNICMYVALNGIVFKQDVMDLCLESSVQNSFNSGLKDEQQTPTTDSLYFLKPLIIEQKHSVQPISSLNIDACRGYDQESIHYDDAEFSCSDPCPSYSEFQPPSFNTVEPIWRSLILFVSVRLGNDKINPFYIPCLKSLLAYEHCIGIIGGRPKHALYFIGWQDDKLIHMDPHSCQPAIDVEKDDFNEKSFHSSAIRTMTFSDMDPSCAIGFYFRKKEEFDHFVEKFPEITAPMKKNLDYPVFALVEGKQVDIEKADAPYGYVRSSLSHTNSKTDEDDYILL</sequence>
<dbReference type="GO" id="GO:0000423">
    <property type="term" value="P:mitophagy"/>
    <property type="evidence" value="ECO:0007669"/>
    <property type="project" value="TreeGrafter"/>
</dbReference>
<dbReference type="GO" id="GO:0000045">
    <property type="term" value="P:autophagosome assembly"/>
    <property type="evidence" value="ECO:0007669"/>
    <property type="project" value="TreeGrafter"/>
</dbReference>
<dbReference type="GO" id="GO:0019786">
    <property type="term" value="F:protein-phosphatidylethanolamide deconjugating activity"/>
    <property type="evidence" value="ECO:0007669"/>
    <property type="project" value="InterPro"/>
</dbReference>
<comment type="function">
    <text evidence="11">Cysteine protease that plays a key role in autophagy by mediating both proteolytic activation and delipidation of ATG8 family proteins.</text>
</comment>
<keyword evidence="7" id="KW-0788">Thiol protease</keyword>
<gene>
    <name evidence="14" type="primary">Atg4d</name>
    <name evidence="14" type="ORF">CDAR_513531</name>
</gene>
<protein>
    <recommendedName>
        <fullName evidence="11">Cysteine protease</fullName>
        <ecNumber evidence="11">3.4.22.-</ecNumber>
    </recommendedName>
</protein>
<evidence type="ECO:0000259" key="13">
    <source>
        <dbReference type="Pfam" id="PF03416"/>
    </source>
</evidence>
<evidence type="ECO:0000313" key="15">
    <source>
        <dbReference type="Proteomes" id="UP001054837"/>
    </source>
</evidence>
<evidence type="ECO:0000256" key="2">
    <source>
        <dbReference type="ARBA" id="ARBA00010958"/>
    </source>
</evidence>
<dbReference type="EC" id="3.4.22.-" evidence="11"/>
<keyword evidence="4 11" id="KW-0963">Cytoplasm</keyword>
<dbReference type="SUPFAM" id="SSF54001">
    <property type="entry name" value="Cysteine proteinases"/>
    <property type="match status" value="1"/>
</dbReference>
<evidence type="ECO:0000256" key="12">
    <source>
        <dbReference type="SAM" id="MobiDB-lite"/>
    </source>
</evidence>
<evidence type="ECO:0000256" key="7">
    <source>
        <dbReference type="ARBA" id="ARBA00022807"/>
    </source>
</evidence>
<comment type="catalytic activity">
    <reaction evidence="10">
        <text>[protein]-C-terminal L-amino acid-glycyl-phosphatidylethanolamide + H2O = [protein]-C-terminal L-amino acid-glycine + a 1,2-diacyl-sn-glycero-3-phosphoethanolamine</text>
        <dbReference type="Rhea" id="RHEA:67548"/>
        <dbReference type="Rhea" id="RHEA-COMP:17323"/>
        <dbReference type="Rhea" id="RHEA-COMP:17324"/>
        <dbReference type="ChEBI" id="CHEBI:15377"/>
        <dbReference type="ChEBI" id="CHEBI:64612"/>
        <dbReference type="ChEBI" id="CHEBI:172940"/>
        <dbReference type="ChEBI" id="CHEBI:172941"/>
    </reaction>
    <physiologicalReaction direction="left-to-right" evidence="10">
        <dbReference type="Rhea" id="RHEA:67549"/>
    </physiologicalReaction>
</comment>
<reference evidence="14 15" key="1">
    <citation type="submission" date="2021-06" db="EMBL/GenBank/DDBJ databases">
        <title>Caerostris darwini draft genome.</title>
        <authorList>
            <person name="Kono N."/>
            <person name="Arakawa K."/>
        </authorList>
    </citation>
    <scope>NUCLEOTIDE SEQUENCE [LARGE SCALE GENOMIC DNA]</scope>
</reference>
<name>A0AAV4WXU8_9ARAC</name>
<dbReference type="GO" id="GO:0035973">
    <property type="term" value="P:aggrephagy"/>
    <property type="evidence" value="ECO:0007669"/>
    <property type="project" value="TreeGrafter"/>
</dbReference>
<dbReference type="AlphaFoldDB" id="A0AAV4WXU8"/>
<dbReference type="InterPro" id="IPR038765">
    <property type="entry name" value="Papain-like_cys_pep_sf"/>
</dbReference>
<dbReference type="Proteomes" id="UP001054837">
    <property type="component" value="Unassembled WGS sequence"/>
</dbReference>
<feature type="compositionally biased region" description="Polar residues" evidence="12">
    <location>
        <begin position="122"/>
        <end position="137"/>
    </location>
</feature>
<evidence type="ECO:0000256" key="3">
    <source>
        <dbReference type="ARBA" id="ARBA00022448"/>
    </source>
</evidence>
<evidence type="ECO:0000256" key="11">
    <source>
        <dbReference type="RuleBase" id="RU363115"/>
    </source>
</evidence>
<keyword evidence="15" id="KW-1185">Reference proteome</keyword>
<dbReference type="GO" id="GO:0004197">
    <property type="term" value="F:cysteine-type endopeptidase activity"/>
    <property type="evidence" value="ECO:0007669"/>
    <property type="project" value="TreeGrafter"/>
</dbReference>
<dbReference type="GO" id="GO:0034727">
    <property type="term" value="P:piecemeal microautophagy of the nucleus"/>
    <property type="evidence" value="ECO:0007669"/>
    <property type="project" value="TreeGrafter"/>
</dbReference>
<organism evidence="14 15">
    <name type="scientific">Caerostris darwini</name>
    <dbReference type="NCBI Taxonomy" id="1538125"/>
    <lineage>
        <taxon>Eukaryota</taxon>
        <taxon>Metazoa</taxon>
        <taxon>Ecdysozoa</taxon>
        <taxon>Arthropoda</taxon>
        <taxon>Chelicerata</taxon>
        <taxon>Arachnida</taxon>
        <taxon>Araneae</taxon>
        <taxon>Araneomorphae</taxon>
        <taxon>Entelegynae</taxon>
        <taxon>Araneoidea</taxon>
        <taxon>Araneidae</taxon>
        <taxon>Caerostris</taxon>
    </lineage>
</organism>
<accession>A0AAV4WXU8</accession>
<dbReference type="InterPro" id="IPR046792">
    <property type="entry name" value="Peptidase_C54_cat"/>
</dbReference>
<keyword evidence="9 11" id="KW-0072">Autophagy</keyword>
<keyword evidence="3" id="KW-0813">Transport</keyword>
<dbReference type="InterPro" id="IPR005078">
    <property type="entry name" value="Peptidase_C54"/>
</dbReference>
<evidence type="ECO:0000256" key="10">
    <source>
        <dbReference type="ARBA" id="ARBA00029362"/>
    </source>
</evidence>
<keyword evidence="5 11" id="KW-0645">Protease</keyword>
<feature type="region of interest" description="Disordered" evidence="12">
    <location>
        <begin position="122"/>
        <end position="163"/>
    </location>
</feature>
<dbReference type="GO" id="GO:0005737">
    <property type="term" value="C:cytoplasm"/>
    <property type="evidence" value="ECO:0007669"/>
    <property type="project" value="UniProtKB-SubCell"/>
</dbReference>